<proteinExistence type="predicted"/>
<keyword evidence="7" id="KW-0472">Membrane</keyword>
<evidence type="ECO:0000256" key="5">
    <source>
        <dbReference type="ARBA" id="ARBA00022982"/>
    </source>
</evidence>
<evidence type="ECO:0000256" key="4">
    <source>
        <dbReference type="ARBA" id="ARBA00022723"/>
    </source>
</evidence>
<accession>A0ABX8JG10</accession>
<keyword evidence="8" id="KW-0732">Signal</keyword>
<reference evidence="9 10" key="1">
    <citation type="submission" date="2021-06" db="EMBL/GenBank/DDBJ databases">
        <title>Gemonas diversity in paddy soil.</title>
        <authorList>
            <person name="Liu G."/>
        </authorList>
    </citation>
    <scope>NUCLEOTIDE SEQUENCE [LARGE SCALE GENOMIC DNA]</scope>
    <source>
        <strain evidence="9 10">RG29</strain>
    </source>
</reference>
<organism evidence="9 10">
    <name type="scientific">Geomonas diazotrophica</name>
    <dbReference type="NCBI Taxonomy" id="2843197"/>
    <lineage>
        <taxon>Bacteria</taxon>
        <taxon>Pseudomonadati</taxon>
        <taxon>Thermodesulfobacteriota</taxon>
        <taxon>Desulfuromonadia</taxon>
        <taxon>Geobacterales</taxon>
        <taxon>Geobacteraceae</taxon>
        <taxon>Geomonas</taxon>
    </lineage>
</organism>
<keyword evidence="5" id="KW-0249">Electron transport</keyword>
<feature type="signal peptide" evidence="8">
    <location>
        <begin position="1"/>
        <end position="23"/>
    </location>
</feature>
<evidence type="ECO:0000256" key="7">
    <source>
        <dbReference type="ARBA" id="ARBA00023136"/>
    </source>
</evidence>
<dbReference type="CDD" id="cd21555">
    <property type="entry name" value="OmcS-like"/>
    <property type="match status" value="1"/>
</dbReference>
<dbReference type="PANTHER" id="PTHR30333:SF1">
    <property type="entry name" value="CYTOCHROME C-TYPE PROTEIN NAPC"/>
    <property type="match status" value="1"/>
</dbReference>
<evidence type="ECO:0000313" key="9">
    <source>
        <dbReference type="EMBL" id="QWV96509.1"/>
    </source>
</evidence>
<dbReference type="InterPro" id="IPR051174">
    <property type="entry name" value="Cytochrome_c-type_ET"/>
</dbReference>
<evidence type="ECO:0000256" key="6">
    <source>
        <dbReference type="ARBA" id="ARBA00023004"/>
    </source>
</evidence>
<evidence type="ECO:0000256" key="3">
    <source>
        <dbReference type="ARBA" id="ARBA00022617"/>
    </source>
</evidence>
<keyword evidence="4" id="KW-0479">Metal-binding</keyword>
<sequence length="438" mass="45409">MKLTKVVTAAALFTFATAGSALAFHSGGVAECEGCHSMHNSFEGSANVTGMAQYQSGPFLLKAQDQSGACLNCHQSADTAPTGYHISTAGVTPLDSTTPVEMTPGGDFAWLKKTMTGSIRKEATTWDGDRHGHNIVAVDFGYTADKVLTAAPGGTYPAANLACSSCHDPHGRYRRFADGTYASTGLPIFASGSYNNTAAPIANVSALGAYRILGGVGYQPKSLAGSFAFTSQPPTAVAPSGYNGVNTTIAGTFDRVAYGNGMSEWCANCHTAMHKDAYTSGTKGLVHPAGDGAKLTAAIVTNYGAYVSSGIMTGTAAGSYSALAPFETGNAADLAGVAALKAFQTTPAAPSTSNNVLCLSCHRAHASGFESMARYYLGNEFMTVADSANAGMYDTSTTENKINTAYNTTQQTNAYNGRPATLFGPWARNYCNKCHAKD</sequence>
<keyword evidence="10" id="KW-1185">Reference proteome</keyword>
<protein>
    <submittedName>
        <fullName evidence="9">Cytochrome C</fullName>
    </submittedName>
</protein>
<keyword evidence="2" id="KW-0813">Transport</keyword>
<comment type="subcellular location">
    <subcellularLocation>
        <location evidence="1">Membrane</location>
    </subcellularLocation>
</comment>
<evidence type="ECO:0000256" key="1">
    <source>
        <dbReference type="ARBA" id="ARBA00004370"/>
    </source>
</evidence>
<name>A0ABX8JG10_9BACT</name>
<gene>
    <name evidence="9" type="ORF">KP005_14160</name>
</gene>
<feature type="chain" id="PRO_5046248406" evidence="8">
    <location>
        <begin position="24"/>
        <end position="438"/>
    </location>
</feature>
<dbReference type="EMBL" id="CP076724">
    <property type="protein sequence ID" value="QWV96509.1"/>
    <property type="molecule type" value="Genomic_DNA"/>
</dbReference>
<dbReference type="PANTHER" id="PTHR30333">
    <property type="entry name" value="CYTOCHROME C-TYPE PROTEIN"/>
    <property type="match status" value="1"/>
</dbReference>
<evidence type="ECO:0000313" key="10">
    <source>
        <dbReference type="Proteomes" id="UP000683493"/>
    </source>
</evidence>
<evidence type="ECO:0000256" key="2">
    <source>
        <dbReference type="ARBA" id="ARBA00022448"/>
    </source>
</evidence>
<keyword evidence="6" id="KW-0408">Iron</keyword>
<dbReference type="Proteomes" id="UP000683493">
    <property type="component" value="Chromosome"/>
</dbReference>
<keyword evidence="3" id="KW-0349">Heme</keyword>
<evidence type="ECO:0000256" key="8">
    <source>
        <dbReference type="SAM" id="SignalP"/>
    </source>
</evidence>